<evidence type="ECO:0000256" key="2">
    <source>
        <dbReference type="ARBA" id="ARBA00006000"/>
    </source>
</evidence>
<evidence type="ECO:0000256" key="8">
    <source>
        <dbReference type="ARBA" id="ARBA00022842"/>
    </source>
</evidence>
<dbReference type="FunFam" id="3.40.50.1000:FF:000068">
    <property type="entry name" value="Cation-transporting ATPase"/>
    <property type="match status" value="2"/>
</dbReference>
<feature type="domain" description="P5B-type ATPase N-terminal" evidence="16">
    <location>
        <begin position="78"/>
        <end position="146"/>
    </location>
</feature>
<evidence type="ECO:0000256" key="4">
    <source>
        <dbReference type="ARBA" id="ARBA00022692"/>
    </source>
</evidence>
<name>A0AAV2YW97_9STRA</name>
<dbReference type="NCBIfam" id="TIGR01494">
    <property type="entry name" value="ATPase_P-type"/>
    <property type="match status" value="4"/>
</dbReference>
<dbReference type="PROSITE" id="PS00154">
    <property type="entry name" value="ATPASE_E1_E2"/>
    <property type="match status" value="3"/>
</dbReference>
<keyword evidence="6 13" id="KW-0547">Nucleotide-binding</keyword>
<dbReference type="GO" id="GO:0005524">
    <property type="term" value="F:ATP binding"/>
    <property type="evidence" value="ECO:0007669"/>
    <property type="project" value="UniProtKB-UniRule"/>
</dbReference>
<evidence type="ECO:0000256" key="1">
    <source>
        <dbReference type="ARBA" id="ARBA00004141"/>
    </source>
</evidence>
<dbReference type="InterPro" id="IPR023298">
    <property type="entry name" value="ATPase_P-typ_TM_dom_sf"/>
</dbReference>
<evidence type="ECO:0000313" key="18">
    <source>
        <dbReference type="Proteomes" id="UP001146120"/>
    </source>
</evidence>
<feature type="transmembrane region" description="Helical" evidence="13">
    <location>
        <begin position="1001"/>
        <end position="1023"/>
    </location>
</feature>
<dbReference type="FunFam" id="1.20.1110.10:FF:000023">
    <property type="entry name" value="Cation-transporting ATPase"/>
    <property type="match status" value="2"/>
</dbReference>
<dbReference type="InterPro" id="IPR023214">
    <property type="entry name" value="HAD_sf"/>
</dbReference>
<dbReference type="EC" id="7.2.2.-" evidence="13"/>
<dbReference type="InterPro" id="IPR008250">
    <property type="entry name" value="ATPase_P-typ_transduc_dom_A_sf"/>
</dbReference>
<evidence type="ECO:0000256" key="11">
    <source>
        <dbReference type="ARBA" id="ARBA00023136"/>
    </source>
</evidence>
<feature type="transmembrane region" description="Helical" evidence="13">
    <location>
        <begin position="4028"/>
        <end position="4047"/>
    </location>
</feature>
<keyword evidence="10 13" id="KW-1133">Transmembrane helix</keyword>
<feature type="transmembrane region" description="Helical" evidence="13">
    <location>
        <begin position="1108"/>
        <end position="1126"/>
    </location>
</feature>
<evidence type="ECO:0000256" key="5">
    <source>
        <dbReference type="ARBA" id="ARBA00022723"/>
    </source>
</evidence>
<dbReference type="PANTHER" id="PTHR45630:SF8">
    <property type="entry name" value="CATION-TRANSPORTING ATPASE"/>
    <property type="match status" value="1"/>
</dbReference>
<feature type="transmembrane region" description="Helical" evidence="13">
    <location>
        <begin position="2280"/>
        <end position="2298"/>
    </location>
</feature>
<feature type="transmembrane region" description="Helical" evidence="13">
    <location>
        <begin position="2738"/>
        <end position="2758"/>
    </location>
</feature>
<keyword evidence="7 13" id="KW-0067">ATP-binding</keyword>
<feature type="transmembrane region" description="Helical" evidence="13">
    <location>
        <begin position="1222"/>
        <end position="1246"/>
    </location>
</feature>
<evidence type="ECO:0000259" key="15">
    <source>
        <dbReference type="Pfam" id="PF00690"/>
    </source>
</evidence>
<dbReference type="Pfam" id="PF00122">
    <property type="entry name" value="E1-E2_ATPase"/>
    <property type="match status" value="3"/>
</dbReference>
<feature type="transmembrane region" description="Helical" evidence="13">
    <location>
        <begin position="969"/>
        <end position="989"/>
    </location>
</feature>
<dbReference type="GO" id="GO:0046872">
    <property type="term" value="F:metal ion binding"/>
    <property type="evidence" value="ECO:0007669"/>
    <property type="project" value="UniProtKB-UniRule"/>
</dbReference>
<protein>
    <recommendedName>
        <fullName evidence="13">Cation-transporting ATPase</fullName>
        <ecNumber evidence="13">7.2.2.-</ecNumber>
    </recommendedName>
</protein>
<dbReference type="GO" id="GO:0019829">
    <property type="term" value="F:ATPase-coupled monoatomic cation transmembrane transporter activity"/>
    <property type="evidence" value="ECO:0007669"/>
    <property type="project" value="UniProtKB-UniRule"/>
</dbReference>
<reference evidence="17" key="1">
    <citation type="submission" date="2022-11" db="EMBL/GenBank/DDBJ databases">
        <authorList>
            <person name="Morgan W.R."/>
            <person name="Tartar A."/>
        </authorList>
    </citation>
    <scope>NUCLEOTIDE SEQUENCE</scope>
    <source>
        <strain evidence="17">ARSEF 373</strain>
    </source>
</reference>
<feature type="transmembrane region" description="Helical" evidence="13">
    <location>
        <begin position="2080"/>
        <end position="2100"/>
    </location>
</feature>
<feature type="transmembrane region" description="Helical" evidence="13">
    <location>
        <begin position="3397"/>
        <end position="3414"/>
    </location>
</feature>
<dbReference type="Gene3D" id="1.20.1110.10">
    <property type="entry name" value="Calcium-transporting ATPase, transmembrane domain"/>
    <property type="match status" value="3"/>
</dbReference>
<dbReference type="EMBL" id="DAKRPA010000133">
    <property type="protein sequence ID" value="DAZ97519.1"/>
    <property type="molecule type" value="Genomic_DNA"/>
</dbReference>
<dbReference type="PROSITE" id="PS01229">
    <property type="entry name" value="COF_2"/>
    <property type="match status" value="1"/>
</dbReference>
<evidence type="ECO:0000259" key="14">
    <source>
        <dbReference type="Pfam" id="PF00122"/>
    </source>
</evidence>
<dbReference type="Pfam" id="PF00702">
    <property type="entry name" value="Hydrolase"/>
    <property type="match status" value="1"/>
</dbReference>
<dbReference type="InterPro" id="IPR006544">
    <property type="entry name" value="P-type_TPase_V"/>
</dbReference>
<evidence type="ECO:0000256" key="7">
    <source>
        <dbReference type="ARBA" id="ARBA00022840"/>
    </source>
</evidence>
<comment type="subcellular location">
    <subcellularLocation>
        <location evidence="1 13">Membrane</location>
        <topology evidence="1 13">Multi-pass membrane protein</topology>
    </subcellularLocation>
</comment>
<dbReference type="SUPFAM" id="SSF81665">
    <property type="entry name" value="Calcium ATPase, transmembrane domain M"/>
    <property type="match status" value="3"/>
</dbReference>
<feature type="transmembrane region" description="Helical" evidence="13">
    <location>
        <begin position="1146"/>
        <end position="1166"/>
    </location>
</feature>
<dbReference type="Pfam" id="PF12409">
    <property type="entry name" value="P5-ATPase"/>
    <property type="match status" value="2"/>
</dbReference>
<proteinExistence type="inferred from homology"/>
<dbReference type="SFLD" id="SFLDS00003">
    <property type="entry name" value="Haloacid_Dehalogenase"/>
    <property type="match status" value="3"/>
</dbReference>
<dbReference type="SUPFAM" id="SSF56784">
    <property type="entry name" value="HAD-like"/>
    <property type="match status" value="3"/>
</dbReference>
<dbReference type="InterPro" id="IPR023299">
    <property type="entry name" value="ATPase_P-typ_cyto_dom_N"/>
</dbReference>
<evidence type="ECO:0000256" key="3">
    <source>
        <dbReference type="ARBA" id="ARBA00022553"/>
    </source>
</evidence>
<dbReference type="InterPro" id="IPR018303">
    <property type="entry name" value="ATPase_P-typ_P_site"/>
</dbReference>
<evidence type="ECO:0000256" key="9">
    <source>
        <dbReference type="ARBA" id="ARBA00022967"/>
    </source>
</evidence>
<evidence type="ECO:0000256" key="6">
    <source>
        <dbReference type="ARBA" id="ARBA00022741"/>
    </source>
</evidence>
<dbReference type="PRINTS" id="PR00121">
    <property type="entry name" value="NAKATPASE"/>
</dbReference>
<accession>A0AAV2YW97</accession>
<keyword evidence="5 13" id="KW-0479">Metal-binding</keyword>
<dbReference type="InterPro" id="IPR036412">
    <property type="entry name" value="HAD-like_sf"/>
</dbReference>
<dbReference type="SUPFAM" id="SSF81660">
    <property type="entry name" value="Metal cation-transporting ATPase, ATP-binding domain N"/>
    <property type="match status" value="3"/>
</dbReference>
<sequence>TGAHLLIRDSKRNHSPACPSCSPARIAVQAVPDPPPTAPMASDVARSDSGIRGLQEHLIVPVEDNAGRRYNLVYADNEYVQLVPYKASAIRLVLYGLLLVLTGGLLLIVSVWFPQLFTMIARRRLNKSMLGEANYMLIMIEENGWRSQWIEVRVSRAKEIGSKLDWVWFEFKKNRYVFNHDKNEFERYLATIKEELAHIQLRLDSGMDSQAVEQAQELYGPNIVDLDPPRIPMLLFTKAVHPYYLFQVFSATVWFCEDYTIYAVVILVLSAASMTWEIYSEVSNSNRLRSLVRSNEQVTVTRTQLSLNGNAAEQKTVQIHERDLVPGDIVVVGAGKVVADILLLAGNCVVDESSLTGEAIPISKEPATGAHVNVTEDLARRTFKSSFLHAGSTVTRIRDSSGMCKGVVLSTGFSTGKGELFRSIIFPKPIKFEFERDSYRYLAVLAAIAISAFIKRLADGSRTGKTFGQILVGSLDLITIAVPPALPLVLSTGVGFALQRLLKGGIFCIDSHRINSCGQLSCYCFDKTGTLTEDHLNLRGADPVANATFQGVQTNIADLPQMFQLAMATCHGLSENDGELQGYSLEVDMFKATKFSMETLHDKSKGNYVALITSPSGDCYGVARRFPFDPACQRSSVVIEHLATKKRFVIVKGSPEAVSEIAHGTPSDFYHKTLVYSSEGYYCIGFGVRGLADGDTVADRAEADRDIHFIGLSLFINDLKPESKGMIAELYMADIDVRMITGDHGLTAVHVARLVGMNLKPRVAIVDVVDGVTMYHCVDSIKHVDDVPMLASHRSTRSVSVADASSASMKWEGFTAANLERIMSAFDIALTGAALELLRKECGIDTMRRLVSRTYIFARIRPDQKSWIVEELMDSGLVVGMCGDGTNDCGALKAAHVGLALSAAEASIVAPFTSKAKAITDVPVLIREGRCALTTSFLGFKYMVLYPIIQLAMASTLGQFDLVLTNNQYIWDDLGIVLGLAMTMLYTASSSKLTREKPPSTLFSAVIVSSILGQVIIFIAFFAGQVYLVHQQSWFCRSEDGAAWVNATQSNMTTAGIPSSCAMYADVDASTYSYEDTVIWLFSHLAYISVAAAFNIKDPFRQQFYTNKLFTGLFVAVVSVNLWFLLDNSGTINTTFQVLPIPSSYRVKMLLLFLGHFTASIVWEVIATRILPKRRAASASRGAMQGLQEHLIVPVEDNAGRRYNLVYADNEYVQLVPYKASAICLALFSLLLVLSGGLLVIVSVWFPQLFTMIARRRLDKSQMKEADFMLAMIEEDGWSSKWIEVPVFHTKEAGSKLDWIWFEFKKNRYVFNHDKNEFERYLATIKEELAHIQARLITGLDSKAVEEAQRLHGPNVVDLDPPSIPMLLFTKVVHPYYLFQVFSAIVWFCEAYTVYAVVILVLSATSMAWEIYSEESNSRRLRSLVVSSERIEVTRTIRSSNGSDPVQTTMHINERDLVPGDIVVVGAGKIVADILLLSGNCVVDESSLTGEAIPISKEPATGAHVNVTEDLARRTFKSSFLHAGSTVTRIRDSSGMCKGVVLSTGFSTGKGELFRSIIFPKPLKFEFERDSYRYLAVLAVIAISAFIKRLADGSRTGKTFGHILVGSLDLITIAVPPALPLVLSTGVGFALQRLLKGGIFCVDAHRINSCGQLSCYCFDKTGTLTEDHLNLRGADIVSHATFQGVQTDIASLPQMFQLAMATCHGLTETDGELQGYSLEVDMIQATKFSLETLHDKSKGDFVALITSPSGDRYGVVQRFPFDPACQRCSVVIEHMATKKRFVIVKGSPEAVSEIAHGMPNDFYRKTLVYSSEGYYCIGFGVRELRQGEVVAIRSEADHDINFIGLSLFINDLKPESKGMIEELYTADIDVRMITGDHGLTAVHVARLVGMQLKPNVAIVNIFNGVTMYHCVDSIKDNGPQIVHAPVPRDPRSSRSVSIEDASANMKWQLFNSTNVTRVMADYDIALTGAALEVLRNECSDETMRQLVAHTYIFARIRPDKKTWIVEQLIDSGLVVGMCGDGTNDCGALKAAHVGLALSAAEASIVAPFTSKAKAITDVPVLIREGRCALTTSFLGFKYMVLYPIIQLAMASTLGQIDIVITNNQFIWDDLVIVLVLAMSMLYTRSSHKLTREKPPHTLFSLVIMASIIGQIGVFVAFFAGQVYLVHQQSWFCSSDDGATWLNETRADIAPTVSSDCAVYADVNGAVFSYEGTVIWLFSHMAYISVAAAFNIKDPFRQPFYTNKLYTTMFLVILGINLWFLLDNSGTINNAFQVMLVPTAYRIQMLLLFVGHFAASILWEMFATRCLPKQVEAAAGMGKLKPIKPIDPEHVVVSVEPPPTMFGAPHSAIVPSEFKLIVPYVWSLPRVLLYWFLVLITGGLLLVASVWFPQIYTELARMRLPQSGLGRAHYVLILIQDDDGHSHWVEVPVHRVAGPDKQASDPEKEKRPTFAQRVAACCKGDETQLHELKSSWIWFEFHNHRYRYSHEKGEFERYLSTIDESVKSVMSRADSGLPPDTIADKVAVFGQNDTDVQQPSAFLLLFYKLVHPYYLLQEFSLAVWFVQKQWIRAGVILGLSTLSVLWEISQELQTQRRQRQCVRSDQNVKVVRVGSHDDSKEPFEVKERELVPGDIVIVEPGKIVADLVLINGACYIDEATLSGSVVPVWKSAVHGDVRVTHDSAAQTLHEFFLPAGSHVVHVRAESGVCKAVVVSTGFSTVRGEVLRQALALKPKTPPFERDSYRYLVVLALFAIGVFIKRAVTWTSNGLGFDDVLLGSLDVVAVAVPPALPLVLTMVINFVLLRMARCGILCMDSQRFNAYGKISCVCFDKTGTLTQDEMSFFGVDAVVDGVHQELVTDPKLLPDVVTVALACCHELSTTDVEKRRGYPVDLAMFEATGGTLEEPPADSPYHAIVVSPNGNSRYGVLRRYAFDYALARSSVVIEEVATKRRLIITKGAPEKIKELCTTTPADYAQRADSYMWGYYPLGLAVRPIRDEEDLNRREELERDLDLLGIIVFADTLRNETPQVLGDLAAEGIDIRIVTGDSTLAAMQVARDGGLPLHDKLTLIDVVENELMFMQELRVPSATLGTATNGGSSDFCIKWASLPMGKVSRVLAGNQGIVTGKALAMIKAESSEETLRQVIYRTKIFTRMLPEQKTYVVLTLKSMGLIVGMIGDGTNDISALKHANVGFALSDAEASVISPFTSKARSLSDVPKLIGEGRQAQITVFTTFKFMGLYPIIQLAMTETLGHFNVAMSSGQYLWDDLAIVLLLALTMICARRSGTLTKERPPKNLFSPHNVASFTVQVVLFIAFFIAQWVLLLRQEGWFCKNADGLAWLEGGTRAGLPAACATYENYNTIDSEYSFEATCVWLFTHLLYLSVAAAFNARDAFRGPIYNNKLFTLVLAALIGVNLWFLLDATGTVNETFQLMPIPSTYRWKILVLFLGHFVLAVGGELAVNAVVSRCRKPSRVAVKEPPDITACARDHTTALQCALLLLPPLLVTTSLPRAVAFDNNFACCGGCSSSVRSDGAKLQDQSLVFIWDIKVMNGPAPVCTNTFPYEPALLEQPGNRRVRSGRQVGTSYPLDHDYDSLCCDQRGQCLLLELDASGKCKCVKRWGFTGDHCQNSIYDVAASNNSALFPNRTNLTSIAQVLPDVRSHLVKYSYAAGISTTIDLSGKPASAPSDDTFGQVFTNGSYRQFGWTMAIYAILAALVVVFFFFCHVLWTFCCFRCGCRKRNVVKEPKIYSRAQKHVCGILMSLFVLSATSATIFCYQVYQQRLVSPRLTISDIINTQLPQAATQFQSKLVGPFRSIDQRWNPSQYALLNSLLIHAGPAMAPHVIVDNVTKANNALGQPVFALLDALANKTAMYPIVEDPLYNCSKALDEPMAVRMEVAGNTGCFACKTCSELGEFVVDAHDWWRRNTLPVQLDLLESKHQLEQLSAESSNVLQLTAKFSDAVNATTTELVLKYQYVGWKFDKLSQEADSLALTGLYVLLGSTDLTAALTILAYAHGMLTNRRHLARASCFVGELALVMALFMAGVFYSVALMAQDGIIALQLLDSDAAVFTGDSALTTDTNNLLWDRRLVDQYEIADPLAFADTLRVPPHATPDTDNPPRFNMTALYDLPQLFAIADTTRSLDFALTTLFNWDSYYVATQWNRLRNWTFGNVSVPSPYNLTMHQQMMNSSETQLTDPDNDGVRASTSDLLRIRQVFNRTWESLSTTKSNAQNSLIATQWLAVAKLLRQKERLVNYTRSVGDIIDSTRPLLSTTRDKVAAMERAEFDLKATVELLTDTLRHSKIKDCGYDANCAWFREAVNELFALFQDVITAAELVAITCFGITGALLFGVLCTHCFATRLRRNIVKIYTGAKF</sequence>
<feature type="transmembrane region" description="Helical" evidence="13">
    <location>
        <begin position="3367"/>
        <end position="3385"/>
    </location>
</feature>
<dbReference type="PRINTS" id="PR00119">
    <property type="entry name" value="CATATPASE"/>
</dbReference>
<keyword evidence="3" id="KW-0597">Phosphoprotein</keyword>
<evidence type="ECO:0000256" key="13">
    <source>
        <dbReference type="RuleBase" id="RU362082"/>
    </source>
</evidence>
<dbReference type="Gene3D" id="2.70.150.10">
    <property type="entry name" value="Calcium-transporting ATPase, cytoplasmic transduction domain A"/>
    <property type="match status" value="3"/>
</dbReference>
<dbReference type="InterPro" id="IPR059000">
    <property type="entry name" value="ATPase_P-type_domA"/>
</dbReference>
<evidence type="ECO:0000259" key="16">
    <source>
        <dbReference type="Pfam" id="PF12409"/>
    </source>
</evidence>
<dbReference type="GO" id="GO:0140358">
    <property type="term" value="F:P-type transmembrane transporter activity"/>
    <property type="evidence" value="ECO:0007669"/>
    <property type="project" value="InterPro"/>
</dbReference>
<evidence type="ECO:0000313" key="17">
    <source>
        <dbReference type="EMBL" id="DAZ97519.1"/>
    </source>
</evidence>
<feature type="non-terminal residue" evidence="17">
    <location>
        <position position="1"/>
    </location>
</feature>
<dbReference type="SUPFAM" id="SSF81653">
    <property type="entry name" value="Calcium ATPase, transduction domain A"/>
    <property type="match status" value="3"/>
</dbReference>
<evidence type="ECO:0000256" key="10">
    <source>
        <dbReference type="ARBA" id="ARBA00022989"/>
    </source>
</evidence>
<feature type="transmembrane region" description="Helical" evidence="13">
    <location>
        <begin position="3984"/>
        <end position="4007"/>
    </location>
</feature>
<feature type="domain" description="P5B-type ATPase N-terminal" evidence="16">
    <location>
        <begin position="2356"/>
        <end position="2483"/>
    </location>
</feature>
<dbReference type="PANTHER" id="PTHR45630">
    <property type="entry name" value="CATION-TRANSPORTING ATPASE-RELATED"/>
    <property type="match status" value="1"/>
</dbReference>
<feature type="domain" description="P-type ATPase A" evidence="14">
    <location>
        <begin position="2616"/>
        <end position="2723"/>
    </location>
</feature>
<dbReference type="SFLD" id="SFLDF00027">
    <property type="entry name" value="p-type_atpase"/>
    <property type="match status" value="3"/>
</dbReference>
<feature type="transmembrane region" description="Helical" evidence="13">
    <location>
        <begin position="3702"/>
        <end position="3724"/>
    </location>
</feature>
<gene>
    <name evidence="17" type="ORF">N0F65_009787</name>
</gene>
<evidence type="ECO:0000256" key="12">
    <source>
        <dbReference type="ARBA" id="ARBA00049360"/>
    </source>
</evidence>
<dbReference type="InterPro" id="IPR047819">
    <property type="entry name" value="P5A-ATPase_N"/>
</dbReference>
<keyword evidence="18" id="KW-1185">Reference proteome</keyword>
<feature type="domain" description="Cation-transporting P-type ATPase N-terminal" evidence="15">
    <location>
        <begin position="1326"/>
        <end position="1387"/>
    </location>
</feature>
<feature type="transmembrane region" description="Helical" evidence="13">
    <location>
        <begin position="2778"/>
        <end position="2799"/>
    </location>
</feature>
<keyword evidence="11 13" id="KW-0472">Membrane</keyword>
<dbReference type="SFLD" id="SFLDG00002">
    <property type="entry name" value="C1.7:_P-type_atpase_like"/>
    <property type="match status" value="3"/>
</dbReference>
<dbReference type="NCBIfam" id="TIGR01657">
    <property type="entry name" value="P-ATPase-V"/>
    <property type="match status" value="3"/>
</dbReference>
<feature type="transmembrane region" description="Helical" evidence="13">
    <location>
        <begin position="2366"/>
        <end position="2387"/>
    </location>
</feature>
<feature type="transmembrane region" description="Helical" evidence="13">
    <location>
        <begin position="2137"/>
        <end position="2159"/>
    </location>
</feature>
<dbReference type="Gene3D" id="3.40.1110.10">
    <property type="entry name" value="Calcium-transporting ATPase, cytoplasmic domain N"/>
    <property type="match status" value="3"/>
</dbReference>
<keyword evidence="9 13" id="KW-1278">Translocase</keyword>
<feature type="transmembrane region" description="Helical" evidence="13">
    <location>
        <begin position="3258"/>
        <end position="3276"/>
    </location>
</feature>
<dbReference type="Pfam" id="PF00690">
    <property type="entry name" value="Cation_ATPase_N"/>
    <property type="match status" value="1"/>
</dbReference>
<feature type="domain" description="P-type ATPase A" evidence="14">
    <location>
        <begin position="312"/>
        <end position="423"/>
    </location>
</feature>
<feature type="transmembrane region" description="Helical" evidence="13">
    <location>
        <begin position="2106"/>
        <end position="2125"/>
    </location>
</feature>
<feature type="transmembrane region" description="Helical" evidence="13">
    <location>
        <begin position="4329"/>
        <end position="4352"/>
    </location>
</feature>
<feature type="transmembrane region" description="Helical" evidence="13">
    <location>
        <begin position="92"/>
        <end position="113"/>
    </location>
</feature>
<dbReference type="Gene3D" id="3.40.50.1000">
    <property type="entry name" value="HAD superfamily/HAD-like"/>
    <property type="match status" value="4"/>
</dbReference>
<feature type="transmembrane region" description="Helical" evidence="13">
    <location>
        <begin position="2243"/>
        <end position="2260"/>
    </location>
</feature>
<feature type="domain" description="P-type ATPase A" evidence="14">
    <location>
        <begin position="1448"/>
        <end position="1556"/>
    </location>
</feature>
<organism evidence="17 18">
    <name type="scientific">Lagenidium giganteum</name>
    <dbReference type="NCBI Taxonomy" id="4803"/>
    <lineage>
        <taxon>Eukaryota</taxon>
        <taxon>Sar</taxon>
        <taxon>Stramenopiles</taxon>
        <taxon>Oomycota</taxon>
        <taxon>Peronosporomycetes</taxon>
        <taxon>Pythiales</taxon>
        <taxon>Pythiaceae</taxon>
    </lineage>
</organism>
<feature type="transmembrane region" description="Helical" evidence="13">
    <location>
        <begin position="2213"/>
        <end position="2231"/>
    </location>
</feature>
<dbReference type="GO" id="GO:0016020">
    <property type="term" value="C:membrane"/>
    <property type="evidence" value="ECO:0007669"/>
    <property type="project" value="UniProtKB-SubCell"/>
</dbReference>
<comment type="catalytic activity">
    <reaction evidence="12 13">
        <text>ATP + H2O = ADP + phosphate + H(+)</text>
        <dbReference type="Rhea" id="RHEA:13065"/>
        <dbReference type="ChEBI" id="CHEBI:15377"/>
        <dbReference type="ChEBI" id="CHEBI:15378"/>
        <dbReference type="ChEBI" id="CHEBI:30616"/>
        <dbReference type="ChEBI" id="CHEBI:43474"/>
        <dbReference type="ChEBI" id="CHEBI:456216"/>
    </reaction>
</comment>
<feature type="transmembrane region" description="Helical" evidence="13">
    <location>
        <begin position="3297"/>
        <end position="3317"/>
    </location>
</feature>
<dbReference type="InterPro" id="IPR044492">
    <property type="entry name" value="P_typ_ATPase_HD_dom"/>
</dbReference>
<feature type="transmembrane region" description="Helical" evidence="13">
    <location>
        <begin position="3434"/>
        <end position="3459"/>
    </location>
</feature>
<dbReference type="InterPro" id="IPR001757">
    <property type="entry name" value="P_typ_ATPase"/>
</dbReference>
<dbReference type="GO" id="GO:0016887">
    <property type="term" value="F:ATP hydrolysis activity"/>
    <property type="evidence" value="ECO:0007669"/>
    <property type="project" value="InterPro"/>
</dbReference>
<comment type="caution">
    <text evidence="17">The sequence shown here is derived from an EMBL/GenBank/DDBJ whole genome shotgun (WGS) entry which is preliminary data.</text>
</comment>
<reference evidence="17" key="2">
    <citation type="journal article" date="2023" name="Microbiol Resour">
        <title>Decontamination and Annotation of the Draft Genome Sequence of the Oomycete Lagenidium giganteum ARSEF 373.</title>
        <authorList>
            <person name="Morgan W.R."/>
            <person name="Tartar A."/>
        </authorList>
    </citation>
    <scope>NUCLEOTIDE SEQUENCE</scope>
    <source>
        <strain evidence="17">ARSEF 373</strain>
    </source>
</reference>
<comment type="similarity">
    <text evidence="2 13">Belongs to the cation transport ATPase (P-type) (TC 3.A.3) family. Type V subfamily.</text>
</comment>
<dbReference type="Proteomes" id="UP001146120">
    <property type="component" value="Unassembled WGS sequence"/>
</dbReference>
<keyword evidence="4 13" id="KW-0812">Transmembrane</keyword>
<feature type="transmembrane region" description="Helical" evidence="13">
    <location>
        <begin position="1078"/>
        <end position="1096"/>
    </location>
</feature>
<dbReference type="InterPro" id="IPR004014">
    <property type="entry name" value="ATPase_P-typ_cation-transptr_N"/>
</dbReference>
<keyword evidence="8 13" id="KW-0460">Magnesium</keyword>